<reference evidence="2" key="1">
    <citation type="submission" date="2023-03" db="UniProtKB">
        <authorList>
            <consortium name="EnsemblPlants"/>
        </authorList>
    </citation>
    <scope>IDENTIFICATION</scope>
</reference>
<evidence type="ECO:0000256" key="1">
    <source>
        <dbReference type="SAM" id="MobiDB-lite"/>
    </source>
</evidence>
<dbReference type="Gramene" id="MELO3C003438.2.1">
    <property type="protein sequence ID" value="MELO3C003438.2.1"/>
    <property type="gene ID" value="MELO3C003438.2"/>
</dbReference>
<name>A0A9I9CGX3_CUCME</name>
<accession>A0A9I9CGX3</accession>
<proteinExistence type="predicted"/>
<protein>
    <submittedName>
        <fullName evidence="2">Uncharacterized protein</fullName>
    </submittedName>
</protein>
<sequence>MEIEDKEDEKQKGNLGLRRRFQRIEEGGKGGNGDGDGDGDETTAFESRF</sequence>
<feature type="region of interest" description="Disordered" evidence="1">
    <location>
        <begin position="1"/>
        <end position="49"/>
    </location>
</feature>
<evidence type="ECO:0000313" key="2">
    <source>
        <dbReference type="EnsemblPlants" id="MELO3C003438.2.1"/>
    </source>
</evidence>
<organism evidence="2">
    <name type="scientific">Cucumis melo</name>
    <name type="common">Muskmelon</name>
    <dbReference type="NCBI Taxonomy" id="3656"/>
    <lineage>
        <taxon>Eukaryota</taxon>
        <taxon>Viridiplantae</taxon>
        <taxon>Streptophyta</taxon>
        <taxon>Embryophyta</taxon>
        <taxon>Tracheophyta</taxon>
        <taxon>Spermatophyta</taxon>
        <taxon>Magnoliopsida</taxon>
        <taxon>eudicotyledons</taxon>
        <taxon>Gunneridae</taxon>
        <taxon>Pentapetalae</taxon>
        <taxon>rosids</taxon>
        <taxon>fabids</taxon>
        <taxon>Cucurbitales</taxon>
        <taxon>Cucurbitaceae</taxon>
        <taxon>Benincaseae</taxon>
        <taxon>Cucumis</taxon>
    </lineage>
</organism>
<dbReference type="AlphaFoldDB" id="A0A9I9CGX3"/>
<dbReference type="EnsemblPlants" id="MELO3C003438.2.1">
    <property type="protein sequence ID" value="MELO3C003438.2.1"/>
    <property type="gene ID" value="MELO3C003438.2"/>
</dbReference>